<sequence length="102" mass="11287">MAVFGRLTQLFSATKSFSFDLPIADPEPNLFHSAENDAVIASFTSFSLNCYKFFLQNRGFISNIYLFMRDCYRMKGFVLGKMQLSTAAKGVWEGGVGCAACA</sequence>
<name>A0AAV6J2W4_9ERIC</name>
<evidence type="ECO:0000313" key="2">
    <source>
        <dbReference type="Proteomes" id="UP000823749"/>
    </source>
</evidence>
<organism evidence="1 2">
    <name type="scientific">Rhododendron griersonianum</name>
    <dbReference type="NCBI Taxonomy" id="479676"/>
    <lineage>
        <taxon>Eukaryota</taxon>
        <taxon>Viridiplantae</taxon>
        <taxon>Streptophyta</taxon>
        <taxon>Embryophyta</taxon>
        <taxon>Tracheophyta</taxon>
        <taxon>Spermatophyta</taxon>
        <taxon>Magnoliopsida</taxon>
        <taxon>eudicotyledons</taxon>
        <taxon>Gunneridae</taxon>
        <taxon>Pentapetalae</taxon>
        <taxon>asterids</taxon>
        <taxon>Ericales</taxon>
        <taxon>Ericaceae</taxon>
        <taxon>Ericoideae</taxon>
        <taxon>Rhodoreae</taxon>
        <taxon>Rhododendron</taxon>
    </lineage>
</organism>
<dbReference type="Proteomes" id="UP000823749">
    <property type="component" value="Chromosome 8"/>
</dbReference>
<accession>A0AAV6J2W4</accession>
<dbReference type="EMBL" id="JACTNZ010000008">
    <property type="protein sequence ID" value="KAG5535407.1"/>
    <property type="molecule type" value="Genomic_DNA"/>
</dbReference>
<proteinExistence type="predicted"/>
<gene>
    <name evidence="1" type="ORF">RHGRI_023239</name>
</gene>
<protein>
    <submittedName>
        <fullName evidence="1">Uncharacterized protein</fullName>
    </submittedName>
</protein>
<evidence type="ECO:0000313" key="1">
    <source>
        <dbReference type="EMBL" id="KAG5535407.1"/>
    </source>
</evidence>
<reference evidence="1" key="1">
    <citation type="submission" date="2020-08" db="EMBL/GenBank/DDBJ databases">
        <title>Plant Genome Project.</title>
        <authorList>
            <person name="Zhang R.-G."/>
        </authorList>
    </citation>
    <scope>NUCLEOTIDE SEQUENCE</scope>
    <source>
        <strain evidence="1">WSP0</strain>
        <tissue evidence="1">Leaf</tissue>
    </source>
</reference>
<dbReference type="AlphaFoldDB" id="A0AAV6J2W4"/>
<comment type="caution">
    <text evidence="1">The sequence shown here is derived from an EMBL/GenBank/DDBJ whole genome shotgun (WGS) entry which is preliminary data.</text>
</comment>
<keyword evidence="2" id="KW-1185">Reference proteome</keyword>